<name>A0A7I7RSN0_9MYCO</name>
<feature type="compositionally biased region" description="Low complexity" evidence="1">
    <location>
        <begin position="401"/>
        <end position="447"/>
    </location>
</feature>
<protein>
    <recommendedName>
        <fullName evidence="4">PE-PGRS family protein</fullName>
    </recommendedName>
</protein>
<dbReference type="KEGG" id="marz:MARA_02250"/>
<reference evidence="2 3" key="1">
    <citation type="journal article" date="2019" name="Emerg. Microbes Infect.">
        <title>Comprehensive subspecies identification of 175 nontuberculous mycobacteria species based on 7547 genomic profiles.</title>
        <authorList>
            <person name="Matsumoto Y."/>
            <person name="Kinjo T."/>
            <person name="Motooka D."/>
            <person name="Nabeya D."/>
            <person name="Jung N."/>
            <person name="Uechi K."/>
            <person name="Horii T."/>
            <person name="Iida T."/>
            <person name="Fujita J."/>
            <person name="Nakamura S."/>
        </authorList>
    </citation>
    <scope>NUCLEOTIDE SEQUENCE [LARGE SCALE GENOMIC DNA]</scope>
    <source>
        <strain evidence="2 3">JCM 18538</strain>
        <plasmid evidence="2">pJCM18538</plasmid>
    </source>
</reference>
<dbReference type="Proteomes" id="UP000467428">
    <property type="component" value="Plasmid pJCM18538"/>
</dbReference>
<evidence type="ECO:0000313" key="3">
    <source>
        <dbReference type="Proteomes" id="UP000467428"/>
    </source>
</evidence>
<feature type="region of interest" description="Disordered" evidence="1">
    <location>
        <begin position="366"/>
        <end position="570"/>
    </location>
</feature>
<keyword evidence="3" id="KW-1185">Reference proteome</keyword>
<accession>A0A7I7RSN0</accession>
<proteinExistence type="predicted"/>
<feature type="compositionally biased region" description="Polar residues" evidence="1">
    <location>
        <begin position="366"/>
        <end position="387"/>
    </location>
</feature>
<sequence>MLAVIRPHATAGIALVAASVIAITPVGVPSAESAIEQASVQLSSAVAPLDVYTRLFHDTAANLQEVLQRAAANGPAPILTAVRNNQIAALQDILKLISTRLAHGAAAQSASISAGVPTDSPFTAALGALDRLGAGVGSPVSVFQNAASGVGDIDVESAVNNLLLTGFAAIYPLTGLLGSAIEGVANPLQTLVTAIDQLGPLATIAANPLQNVVNVLKVLNQGYSGLAPSNLAVALGGLIGPVITTIAAGAAATQHIIDAAQAGSPEGVLNAIVAAPGVVVDGLLNGGYGPDLSSVIDTGLGQSIPLFAGGLLTPFSLAVDGGQIVATLAGAVPALQSLQKLIADALKPPAVAKIEALTQLSGRELPSTSVNELPSTNPITVTLSSRDGSVGDAPPSVDTHPTSSGPTGTAAGGSEQAAALPTTPAADAPNAADAGPSSSESTSGPTDAKPGDDEQTRPGTKAEPSDQSGATDQTGTDTKPASGSASDSSVKSGAGSAGTADHAGTDTKAGTGVKPGHGGKTEGGEKAQSGSHATTGTGEGAPSHPRSAGRDSAKAGNDNSATSAQSKGDE</sequence>
<evidence type="ECO:0000256" key="1">
    <source>
        <dbReference type="SAM" id="MobiDB-lite"/>
    </source>
</evidence>
<evidence type="ECO:0000313" key="2">
    <source>
        <dbReference type="EMBL" id="BBY46795.1"/>
    </source>
</evidence>
<evidence type="ECO:0008006" key="4">
    <source>
        <dbReference type="Google" id="ProtNLM"/>
    </source>
</evidence>
<organism evidence="2 3">
    <name type="scientific">Mycolicibacterium arabiense</name>
    <dbReference type="NCBI Taxonomy" id="1286181"/>
    <lineage>
        <taxon>Bacteria</taxon>
        <taxon>Bacillati</taxon>
        <taxon>Actinomycetota</taxon>
        <taxon>Actinomycetes</taxon>
        <taxon>Mycobacteriales</taxon>
        <taxon>Mycobacteriaceae</taxon>
        <taxon>Mycolicibacterium</taxon>
    </lineage>
</organism>
<geneLocation type="plasmid" evidence="2">
    <name>pJCM18538</name>
</geneLocation>
<gene>
    <name evidence="2" type="ORF">MARA_02250</name>
</gene>
<dbReference type="AlphaFoldDB" id="A0A7I7RSN0"/>
<feature type="compositionally biased region" description="Polar residues" evidence="1">
    <location>
        <begin position="465"/>
        <end position="479"/>
    </location>
</feature>
<keyword evidence="2" id="KW-0614">Plasmid</keyword>
<feature type="compositionally biased region" description="Polar residues" evidence="1">
    <location>
        <begin position="557"/>
        <end position="570"/>
    </location>
</feature>
<dbReference type="EMBL" id="AP022592">
    <property type="protein sequence ID" value="BBY46795.1"/>
    <property type="molecule type" value="Genomic_DNA"/>
</dbReference>
<feature type="compositionally biased region" description="Low complexity" evidence="1">
    <location>
        <begin position="481"/>
        <end position="498"/>
    </location>
</feature>